<gene>
    <name evidence="3" type="ORF">I6H06_08000</name>
    <name evidence="4" type="ORF">NFI99_08690</name>
</gene>
<dbReference type="Proteomes" id="UP000594892">
    <property type="component" value="Chromosome 1"/>
</dbReference>
<accession>A0AAQ0BS13</accession>
<dbReference type="CDD" id="cd05288">
    <property type="entry name" value="PGDH"/>
    <property type="match status" value="1"/>
</dbReference>
<evidence type="ECO:0000256" key="1">
    <source>
        <dbReference type="ARBA" id="ARBA00023002"/>
    </source>
</evidence>
<dbReference type="InterPro" id="IPR041694">
    <property type="entry name" value="ADH_N_2"/>
</dbReference>
<dbReference type="InterPro" id="IPR020843">
    <property type="entry name" value="ER"/>
</dbReference>
<dbReference type="SUPFAM" id="SSF50129">
    <property type="entry name" value="GroES-like"/>
    <property type="match status" value="1"/>
</dbReference>
<dbReference type="InterPro" id="IPR011032">
    <property type="entry name" value="GroES-like_sf"/>
</dbReference>
<name>A0AAQ0BS13_BURGL</name>
<dbReference type="EMBL" id="CP065600">
    <property type="protein sequence ID" value="QPQ89572.1"/>
    <property type="molecule type" value="Genomic_DNA"/>
</dbReference>
<proteinExistence type="predicted"/>
<evidence type="ECO:0000259" key="2">
    <source>
        <dbReference type="SMART" id="SM00829"/>
    </source>
</evidence>
<dbReference type="Pfam" id="PF16884">
    <property type="entry name" value="ADH_N_2"/>
    <property type="match status" value="1"/>
</dbReference>
<dbReference type="AlphaFoldDB" id="A0AAQ0BS13"/>
<dbReference type="PANTHER" id="PTHR43205">
    <property type="entry name" value="PROSTAGLANDIN REDUCTASE"/>
    <property type="match status" value="1"/>
</dbReference>
<evidence type="ECO:0000313" key="5">
    <source>
        <dbReference type="Proteomes" id="UP000594892"/>
    </source>
</evidence>
<organism evidence="3 5">
    <name type="scientific">Burkholderia glumae</name>
    <name type="common">Pseudomonas glumae</name>
    <dbReference type="NCBI Taxonomy" id="337"/>
    <lineage>
        <taxon>Bacteria</taxon>
        <taxon>Pseudomonadati</taxon>
        <taxon>Pseudomonadota</taxon>
        <taxon>Betaproteobacteria</taxon>
        <taxon>Burkholderiales</taxon>
        <taxon>Burkholderiaceae</taxon>
        <taxon>Burkholderia</taxon>
    </lineage>
</organism>
<dbReference type="GeneID" id="45694291"/>
<dbReference type="Gene3D" id="3.40.50.720">
    <property type="entry name" value="NAD(P)-binding Rossmann-like Domain"/>
    <property type="match status" value="1"/>
</dbReference>
<dbReference type="SUPFAM" id="SSF51735">
    <property type="entry name" value="NAD(P)-binding Rossmann-fold domains"/>
    <property type="match status" value="1"/>
</dbReference>
<dbReference type="InterPro" id="IPR036291">
    <property type="entry name" value="NAD(P)-bd_dom_sf"/>
</dbReference>
<dbReference type="PANTHER" id="PTHR43205:SF42">
    <property type="entry name" value="ALCOHOL DEHYDROGENASE, ZINC-CONTAINING (AFU_ORTHOLOGUE AFUA_7G04530)"/>
    <property type="match status" value="1"/>
</dbReference>
<evidence type="ECO:0000313" key="4">
    <source>
        <dbReference type="EMBL" id="USS42295.1"/>
    </source>
</evidence>
<protein>
    <submittedName>
        <fullName evidence="3">NADP-dependent oxidoreductase</fullName>
    </submittedName>
</protein>
<dbReference type="EMBL" id="CP099583">
    <property type="protein sequence ID" value="USS42295.1"/>
    <property type="molecule type" value="Genomic_DNA"/>
</dbReference>
<dbReference type="GO" id="GO:0016628">
    <property type="term" value="F:oxidoreductase activity, acting on the CH-CH group of donors, NAD or NADP as acceptor"/>
    <property type="evidence" value="ECO:0007669"/>
    <property type="project" value="InterPro"/>
</dbReference>
<dbReference type="SMART" id="SM00829">
    <property type="entry name" value="PKS_ER"/>
    <property type="match status" value="1"/>
</dbReference>
<evidence type="ECO:0000313" key="6">
    <source>
        <dbReference type="Proteomes" id="UP001056386"/>
    </source>
</evidence>
<dbReference type="InterPro" id="IPR013149">
    <property type="entry name" value="ADH-like_C"/>
</dbReference>
<dbReference type="InterPro" id="IPR045010">
    <property type="entry name" value="MDR_fam"/>
</dbReference>
<reference evidence="3 5" key="1">
    <citation type="submission" date="2020-12" db="EMBL/GenBank/DDBJ databases">
        <title>FDA dAtabase for Regulatory Grade micrObial Sequences (FDA-ARGOS): Supporting development and validation of Infectious Disease Dx tests.</title>
        <authorList>
            <person name="Minogue T."/>
            <person name="Wolcott M."/>
            <person name="Wasieloski L."/>
            <person name="Aguilar W."/>
            <person name="Moore D."/>
            <person name="Jaissle J."/>
            <person name="Tallon L."/>
            <person name="Sadzewicz L."/>
            <person name="Zhao X."/>
            <person name="Boylan J."/>
            <person name="Ott S."/>
            <person name="Bowen H."/>
            <person name="Vavikolanu K."/>
            <person name="Mehta A."/>
            <person name="Aluvathingal J."/>
            <person name="Nadendla S."/>
            <person name="Yan Y."/>
            <person name="Sichtig H."/>
        </authorList>
    </citation>
    <scope>NUCLEOTIDE SEQUENCE [LARGE SCALE GENOMIC DNA]</scope>
    <source>
        <strain evidence="3 5">FDAARGOS_949</strain>
    </source>
</reference>
<dbReference type="Gene3D" id="3.90.180.10">
    <property type="entry name" value="Medium-chain alcohol dehydrogenases, catalytic domain"/>
    <property type="match status" value="1"/>
</dbReference>
<dbReference type="Pfam" id="PF00107">
    <property type="entry name" value="ADH_zinc_N"/>
    <property type="match status" value="1"/>
</dbReference>
<evidence type="ECO:0000313" key="3">
    <source>
        <dbReference type="EMBL" id="QPQ89572.1"/>
    </source>
</evidence>
<keyword evidence="6" id="KW-1185">Reference proteome</keyword>
<keyword evidence="1" id="KW-0560">Oxidoreductase</keyword>
<sequence length="340" mass="36554">MSDIMNRQLRLKARPEARVGAEHFSLVETPLPELREGEVLIRVLYLSMDPTNRVWMSDIPQYLPPVAIGETMRALGIGRVSASRSEKFAVGDLVQGLVGWQDYAHVAADEVPKLLKLPAEPGLPLPTLLGACGMSGLTAYYGLTEIAPVQPGETLVVSAAAGSVGSIAGQIGKIHGARVVGIAGGEEKCRYLTETLGFDAAVDYKAPDWKTALKAATPDGVHVNFENVGGEVMRAVLSRMVIGGRVALCGVISSYNSNGGRAGDDFGVLISKRLTMRGFLILDYRKNREAMQQLAGWLRDGRLKAEETVAEGLEHAPEVLNRLFDGSHRGKLVLRVAEDA</sequence>
<dbReference type="RefSeq" id="WP_015877698.1">
    <property type="nucleotide sequence ID" value="NZ_CP021075.1"/>
</dbReference>
<dbReference type="Proteomes" id="UP001056386">
    <property type="component" value="Chromosome 2"/>
</dbReference>
<reference evidence="4" key="2">
    <citation type="submission" date="2022-06" db="EMBL/GenBank/DDBJ databases">
        <title>Draft genome sequence of Burkholderia glumae strain GR20004 isolated from rice panicle showing bacterial panicle blight.</title>
        <authorList>
            <person name="Choi S.Y."/>
            <person name="Lee Y.H."/>
        </authorList>
    </citation>
    <scope>NUCLEOTIDE SEQUENCE</scope>
    <source>
        <strain evidence="4">GR20004</strain>
    </source>
</reference>
<dbReference type="FunFam" id="3.40.50.720:FF:000121">
    <property type="entry name" value="Prostaglandin reductase 2"/>
    <property type="match status" value="1"/>
</dbReference>
<feature type="domain" description="Enoyl reductase (ER)" evidence="2">
    <location>
        <begin position="20"/>
        <end position="334"/>
    </location>
</feature>